<dbReference type="Pfam" id="PF14559">
    <property type="entry name" value="TPR_19"/>
    <property type="match status" value="1"/>
</dbReference>
<feature type="region of interest" description="Disordered" evidence="6">
    <location>
        <begin position="2285"/>
        <end position="2339"/>
    </location>
</feature>
<protein>
    <submittedName>
        <fullName evidence="9">TPR-like protein</fullName>
    </submittedName>
</protein>
<evidence type="ECO:0000313" key="10">
    <source>
        <dbReference type="Proteomes" id="UP000757232"/>
    </source>
</evidence>
<dbReference type="InterPro" id="IPR031101">
    <property type="entry name" value="Ctr9"/>
</dbReference>
<evidence type="ECO:0000256" key="3">
    <source>
        <dbReference type="PROSITE-ProRule" id="PRU00047"/>
    </source>
</evidence>
<evidence type="ECO:0000313" key="9">
    <source>
        <dbReference type="EMBL" id="OCB87367.1"/>
    </source>
</evidence>
<dbReference type="InterPro" id="IPR019734">
    <property type="entry name" value="TPR_rpt"/>
</dbReference>
<dbReference type="PROSITE" id="PS50005">
    <property type="entry name" value="TPR"/>
    <property type="match status" value="5"/>
</dbReference>
<feature type="compositionally biased region" description="Basic and acidic residues" evidence="6">
    <location>
        <begin position="995"/>
        <end position="1010"/>
    </location>
</feature>
<feature type="compositionally biased region" description="Polar residues" evidence="6">
    <location>
        <begin position="1487"/>
        <end position="1496"/>
    </location>
</feature>
<dbReference type="Pfam" id="PF01302">
    <property type="entry name" value="CAP_GLY"/>
    <property type="match status" value="1"/>
</dbReference>
<dbReference type="InterPro" id="IPR011990">
    <property type="entry name" value="TPR-like_helical_dom_sf"/>
</dbReference>
<dbReference type="Gene3D" id="2.30.30.190">
    <property type="entry name" value="CAP Gly-rich-like domain"/>
    <property type="match status" value="1"/>
</dbReference>
<dbReference type="Proteomes" id="UP000757232">
    <property type="component" value="Unassembled WGS sequence"/>
</dbReference>
<proteinExistence type="predicted"/>
<feature type="region of interest" description="Disordered" evidence="6">
    <location>
        <begin position="1487"/>
        <end position="1618"/>
    </location>
</feature>
<keyword evidence="3" id="KW-0479">Metal-binding</keyword>
<evidence type="ECO:0000259" key="8">
    <source>
        <dbReference type="PROSITE" id="PS50245"/>
    </source>
</evidence>
<keyword evidence="3" id="KW-0863">Zinc-finger</keyword>
<feature type="region of interest" description="Disordered" evidence="6">
    <location>
        <begin position="1382"/>
        <end position="1404"/>
    </location>
</feature>
<feature type="coiled-coil region" evidence="5">
    <location>
        <begin position="1672"/>
        <end position="2127"/>
    </location>
</feature>
<feature type="repeat" description="TPR" evidence="4">
    <location>
        <begin position="225"/>
        <end position="258"/>
    </location>
</feature>
<keyword evidence="1" id="KW-0677">Repeat</keyword>
<feature type="repeat" description="TPR" evidence="4">
    <location>
        <begin position="190"/>
        <end position="223"/>
    </location>
</feature>
<dbReference type="EMBL" id="LNZH02000192">
    <property type="protein sequence ID" value="OCB87367.1"/>
    <property type="molecule type" value="Genomic_DNA"/>
</dbReference>
<dbReference type="InterPro" id="IPR000938">
    <property type="entry name" value="CAP-Gly_domain"/>
</dbReference>
<feature type="region of interest" description="Disordered" evidence="6">
    <location>
        <begin position="1416"/>
        <end position="1465"/>
    </location>
</feature>
<feature type="compositionally biased region" description="Low complexity" evidence="6">
    <location>
        <begin position="1527"/>
        <end position="1542"/>
    </location>
</feature>
<feature type="repeat" description="TPR" evidence="4">
    <location>
        <begin position="779"/>
        <end position="812"/>
    </location>
</feature>
<evidence type="ECO:0000259" key="7">
    <source>
        <dbReference type="PROSITE" id="PS50158"/>
    </source>
</evidence>
<dbReference type="GO" id="GO:0006355">
    <property type="term" value="P:regulation of DNA-templated transcription"/>
    <property type="evidence" value="ECO:0007669"/>
    <property type="project" value="InterPro"/>
</dbReference>
<dbReference type="Gene3D" id="4.10.60.10">
    <property type="entry name" value="Zinc finger, CCHC-type"/>
    <property type="match status" value="1"/>
</dbReference>
<feature type="repeat" description="TPR" evidence="4">
    <location>
        <begin position="571"/>
        <end position="604"/>
    </location>
</feature>
<dbReference type="GO" id="GO:0016593">
    <property type="term" value="C:Cdc73/Paf1 complex"/>
    <property type="evidence" value="ECO:0007669"/>
    <property type="project" value="TreeGrafter"/>
</dbReference>
<accession>A0A9Q5HX54</accession>
<dbReference type="InterPro" id="IPR036859">
    <property type="entry name" value="CAP-Gly_dom_sf"/>
</dbReference>
<gene>
    <name evidence="9" type="ORF">A7U60_g5507</name>
</gene>
<dbReference type="PROSITE" id="PS50245">
    <property type="entry name" value="CAP_GLY_2"/>
    <property type="match status" value="1"/>
</dbReference>
<feature type="compositionally biased region" description="Polar residues" evidence="6">
    <location>
        <begin position="1196"/>
        <end position="1208"/>
    </location>
</feature>
<feature type="region of interest" description="Disordered" evidence="6">
    <location>
        <begin position="932"/>
        <end position="956"/>
    </location>
</feature>
<dbReference type="GO" id="GO:0008270">
    <property type="term" value="F:zinc ion binding"/>
    <property type="evidence" value="ECO:0007669"/>
    <property type="project" value="UniProtKB-KW"/>
</dbReference>
<dbReference type="Pfam" id="PF13181">
    <property type="entry name" value="TPR_8"/>
    <property type="match status" value="1"/>
</dbReference>
<dbReference type="Pfam" id="PF13432">
    <property type="entry name" value="TPR_16"/>
    <property type="match status" value="1"/>
</dbReference>
<reference evidence="9" key="1">
    <citation type="submission" date="2016-06" db="EMBL/GenBank/DDBJ databases">
        <title>Draft Genome sequence of the fungus Inonotus baumii.</title>
        <authorList>
            <person name="Zhu H."/>
            <person name="Lin W."/>
        </authorList>
    </citation>
    <scope>NUCLEOTIDE SEQUENCE</scope>
    <source>
        <strain evidence="9">821</strain>
    </source>
</reference>
<feature type="compositionally biased region" description="Polar residues" evidence="6">
    <location>
        <begin position="1602"/>
        <end position="1611"/>
    </location>
</feature>
<feature type="region of interest" description="Disordered" evidence="6">
    <location>
        <begin position="1242"/>
        <end position="1307"/>
    </location>
</feature>
<dbReference type="GO" id="GO:0006368">
    <property type="term" value="P:transcription elongation by RNA polymerase II"/>
    <property type="evidence" value="ECO:0007669"/>
    <property type="project" value="TreeGrafter"/>
</dbReference>
<dbReference type="Gene3D" id="1.10.287.1490">
    <property type="match status" value="1"/>
</dbReference>
<feature type="compositionally biased region" description="Acidic residues" evidence="6">
    <location>
        <begin position="1068"/>
        <end position="1082"/>
    </location>
</feature>
<feature type="compositionally biased region" description="Low complexity" evidence="6">
    <location>
        <begin position="1387"/>
        <end position="1404"/>
    </location>
</feature>
<feature type="compositionally biased region" description="Basic and acidic residues" evidence="6">
    <location>
        <begin position="932"/>
        <end position="945"/>
    </location>
</feature>
<evidence type="ECO:0000256" key="6">
    <source>
        <dbReference type="SAM" id="MobiDB-lite"/>
    </source>
</evidence>
<feature type="compositionally biased region" description="Polar residues" evidence="6">
    <location>
        <begin position="2312"/>
        <end position="2330"/>
    </location>
</feature>
<feature type="compositionally biased region" description="Polar residues" evidence="6">
    <location>
        <begin position="1426"/>
        <end position="1449"/>
    </location>
</feature>
<comment type="caution">
    <text evidence="9">The sequence shown here is derived from an EMBL/GenBank/DDBJ whole genome shotgun (WGS) entry which is preliminary data.</text>
</comment>
<feature type="compositionally biased region" description="Basic and acidic residues" evidence="6">
    <location>
        <begin position="1289"/>
        <end position="1307"/>
    </location>
</feature>
<feature type="compositionally biased region" description="Polar residues" evidence="6">
    <location>
        <begin position="1268"/>
        <end position="1279"/>
    </location>
</feature>
<sequence>MEADEFGTPPPAPNRSIDVELSGQEIVAIDLDSLDPDPQDYIDLLLEAKGNATVSMWTRLACEYCKAGLYESAEKILESAVHRGAEYEHDSTLKRPLGPIYQLLANIELARARKAPKIILEKARQDKLVKEKPKEFYYTKAARQINYTGLTSEHDLSAILTRGIFHLAKAELDDAMRSFTLVLNKKPTNVVALLGKARIAYARKQYPLALRTFQRVLELKPDAQPDPRIGIGLCFWTMGQKDRAKTCWERSLEVHPNNWTAYLLLGLEAINASKNPDEDDADRTESFIRGTKHCERAFKLNNRNAAAANVLFDLFLQRGDKKVSLKLAERTIQFAETLALFSSGHINAGRLAQMEGATTEAMKHFNAALKGNPKNVLAAVGLAQTQIKNDEMSAAIHTLDTLMQPPNPQRCLEVTVLLASLRAYPRPGFTASEAVAEKQKARDLFENVLKAMDLFNPPGVNGNSERIRSKEELYLQRKALTNFGDDADLFIESARLWQDENRERMRRLLEEAVRVVQERVKAGGATEPRLVNNLAVLKHNAGELADARSMYETALTEASAVGGTAGESMATTILFNLARVYEDQGETNLAKEAYDKLLGRHPEYADAKVRQARIQESLGRYDEAHEWLKSALSSQKSSLTLRGALAHFLMARQQMKLAKDFTTATLREGGSADTYSLCASGWVYFNLARENRDPSPPGIAERRKHFMRAAEIFERALQVDPKCAFAAQGLAIIAAEDALGASGKPPGAPHGADDAIRRIQGMREALDIFAKVRESLNDSSVYVNMGHCYFFRDEFDRAIESYETAFKRCSGPEITVLHCLCRAWYSKAIKDQSFVALRNALKFAQRALRIAPHEKANMYNLAMIEQKAAEMLIGIPPAKRTLPDLKRAIDYGHHAQHLFAMLAGDKSPSVPYSREIADQRRKYGESILKRSDEQIASQEQHEAAQEARLAGARQKRLDEKRRVAEAAEQRAAEIEAAARELAEQRRKAREEMKEWTKEFEESDDEKEKEGKKIRKGTKKAKLETTSAITSENDAPVPVEVKRRRKGKLKRGANGATVGSAPVSGAEVDGSEEEALFSGGEDEDRPKKRLQKKRVVRDDDDEAVSAPRKKQLPHNDCDMHMRCQPATASGYDANNGTDLFTGVCITYRTRRAFAIGTARSTRSKRLQLNYLLSFFDIHKQEHRASRRQLQVLLVNMSSTGGKPRTSSIPTPGRLRSYSSSASAHDPRPPDLEATRAFQDAMKSNDPARYSGRSVSAHNPPTQRPPSAASGANSRPKTPNGQFRRMSHPQTRPESRQSDRTSHKQKDFVVGDSVRIESLGFEGKLRYVGEIAGKQGTWAGVELSGGFIGLGKNNGSVGAKSYFSCPDKCGVFIAYSKLSAPTVAKGSHSRSSSVASSRASLPSPGRISSSSLYIGRVTPVDGGRVTPARSNGRMTPSSSLEFSSSMATSRTFPRPSFGLSSASNTPSVTAMSRITAGSRASKYVGITAQQLSARSQKTGPPVSPTKTGIGLGSPARLRGPPSPSRPDSRSSSGGTGTNTPGGTPKPNTRLSFGTPRAFGSGRPSLTATPRARIPSAVAMPPPPSPPSVGSGQRSISLNDKPATPTFSTTSNETAVDDDGMESLASIQNNSKALQDKIQSLLSGKSSRAESPKRRSSTTALQEDPLFSPKTVASRQLAQDRVDSLKRENAQLKAELDEARLSASKQGETEVLTTERNKALERVKELESSLKTSERTIDERNIKVESLERSVQVSNSALQTLRAEEGARVKDLETKLEDSQTLIASLKEAIEAKANEAGQNEGLLQAKDAEIALLETRVKKAATDLEETRKDLSAQIEELRHAGQETIALYEERLAAADGRRYQLEDVIDKLEEQLKRRGSLSRSVSSTHDSAEATRIDNEALREQVQHLQSKISTLEDMLEDARNSLEREEAIARNRIQRHKENEATLRNEITETRRAMETLAKSESLARAKAEEAEEALRENTMTLENAQAEIEGLRTEIASLENVQARTSSERSRDDESSRVLAIERERHTEEVSQLKDLLEAARNARKEAVQDLDTARQDALSTSSSVSSLKQAVESLDAEKAELEHLRSELTSKLERERTAVVELRRALDEKASELEAARKTLNRDRPINVGVQDMHTPTASSAPTKQDLNSYKDEIKGLKHIVQELQKEISALSARNKMLESENNMLTKETDTLRQELKVLEENVEQNLLNEERALDSASGERASGEPKISQAEVERLRKQLAEVEKKNARTIHELNKEVSELESLVEAKIYREDELEREIERLRQKSSKRPSKSSTETLGNTEPRYHHSATSSTGTISLHVNGSCAKSSADKGRGSAEAEHDSEVCEICEAPGHDIFSCPLLKDGSTESAAPANGQRGGSAPVETELYCEDCDGRGHVAADCPYSSDVF</sequence>
<feature type="compositionally biased region" description="Basic residues" evidence="6">
    <location>
        <begin position="1041"/>
        <end position="1050"/>
    </location>
</feature>
<feature type="repeat" description="TPR" evidence="4">
    <location>
        <begin position="342"/>
        <end position="375"/>
    </location>
</feature>
<dbReference type="PANTHER" id="PTHR14027:SF2">
    <property type="entry name" value="RNA POLYMERASE-ASSOCIATED PROTEIN CTR9 HOMOLOG"/>
    <property type="match status" value="1"/>
</dbReference>
<dbReference type="GO" id="GO:0003676">
    <property type="term" value="F:nucleic acid binding"/>
    <property type="evidence" value="ECO:0007669"/>
    <property type="project" value="InterPro"/>
</dbReference>
<dbReference type="SMART" id="SM00028">
    <property type="entry name" value="TPR"/>
    <property type="match status" value="11"/>
</dbReference>
<dbReference type="PROSITE" id="PS50158">
    <property type="entry name" value="ZF_CCHC"/>
    <property type="match status" value="1"/>
</dbReference>
<keyword evidence="2 4" id="KW-0802">TPR repeat</keyword>
<evidence type="ECO:0000256" key="5">
    <source>
        <dbReference type="SAM" id="Coils"/>
    </source>
</evidence>
<organism evidence="9 10">
    <name type="scientific">Sanghuangporus baumii</name>
    <name type="common">Phellinus baumii</name>
    <dbReference type="NCBI Taxonomy" id="108892"/>
    <lineage>
        <taxon>Eukaryota</taxon>
        <taxon>Fungi</taxon>
        <taxon>Dikarya</taxon>
        <taxon>Basidiomycota</taxon>
        <taxon>Agaricomycotina</taxon>
        <taxon>Agaricomycetes</taxon>
        <taxon>Hymenochaetales</taxon>
        <taxon>Hymenochaetaceae</taxon>
        <taxon>Sanghuangporus</taxon>
    </lineage>
</organism>
<dbReference type="GO" id="GO:0000993">
    <property type="term" value="F:RNA polymerase II complex binding"/>
    <property type="evidence" value="ECO:0007669"/>
    <property type="project" value="TreeGrafter"/>
</dbReference>
<dbReference type="SUPFAM" id="SSF74924">
    <property type="entry name" value="Cap-Gly domain"/>
    <property type="match status" value="1"/>
</dbReference>
<keyword evidence="3" id="KW-0862">Zinc</keyword>
<keyword evidence="10" id="KW-1185">Reference proteome</keyword>
<dbReference type="Gene3D" id="1.25.40.10">
    <property type="entry name" value="Tetratricopeptide repeat domain"/>
    <property type="match status" value="4"/>
</dbReference>
<feature type="region of interest" description="Disordered" evidence="6">
    <location>
        <begin position="995"/>
        <end position="1116"/>
    </location>
</feature>
<feature type="region of interest" description="Disordered" evidence="6">
    <location>
        <begin position="1196"/>
        <end position="1230"/>
    </location>
</feature>
<dbReference type="PANTHER" id="PTHR14027">
    <property type="entry name" value="RNA POLYMERASE-ASSOCIATED PROTEIN CTR9"/>
    <property type="match status" value="1"/>
</dbReference>
<feature type="compositionally biased region" description="Polar residues" evidence="6">
    <location>
        <begin position="1023"/>
        <end position="1032"/>
    </location>
</feature>
<evidence type="ECO:0000256" key="4">
    <source>
        <dbReference type="PROSITE-ProRule" id="PRU00339"/>
    </source>
</evidence>
<dbReference type="InterPro" id="IPR001878">
    <property type="entry name" value="Znf_CCHC"/>
</dbReference>
<evidence type="ECO:0000256" key="1">
    <source>
        <dbReference type="ARBA" id="ARBA00022737"/>
    </source>
</evidence>
<feature type="domain" description="CAP-Gly" evidence="8">
    <location>
        <begin position="1327"/>
        <end position="1372"/>
    </location>
</feature>
<dbReference type="SMART" id="SM01052">
    <property type="entry name" value="CAP_GLY"/>
    <property type="match status" value="1"/>
</dbReference>
<feature type="region of interest" description="Disordered" evidence="6">
    <location>
        <begin position="1638"/>
        <end position="1664"/>
    </location>
</feature>
<keyword evidence="5" id="KW-0175">Coiled coil</keyword>
<name>A0A9Q5HX54_SANBA</name>
<feature type="compositionally biased region" description="Polar residues" evidence="6">
    <location>
        <begin position="1456"/>
        <end position="1465"/>
    </location>
</feature>
<evidence type="ECO:0000256" key="2">
    <source>
        <dbReference type="ARBA" id="ARBA00022803"/>
    </source>
</evidence>
<dbReference type="SUPFAM" id="SSF48452">
    <property type="entry name" value="TPR-like"/>
    <property type="match status" value="3"/>
</dbReference>
<dbReference type="OrthoDB" id="343875at2759"/>
<feature type="domain" description="CCHC-type" evidence="7">
    <location>
        <begin position="2392"/>
        <end position="2406"/>
    </location>
</feature>